<evidence type="ECO:0000313" key="4">
    <source>
        <dbReference type="Proteomes" id="UP000019150"/>
    </source>
</evidence>
<keyword evidence="4" id="KW-1185">Reference proteome</keyword>
<proteinExistence type="predicted"/>
<dbReference type="Proteomes" id="UP000019150">
    <property type="component" value="Chromosome"/>
</dbReference>
<feature type="compositionally biased region" description="Pro residues" evidence="1">
    <location>
        <begin position="43"/>
        <end position="67"/>
    </location>
</feature>
<dbReference type="PATRIC" id="fig|1415166.3.peg.2241"/>
<evidence type="ECO:0000256" key="2">
    <source>
        <dbReference type="SAM" id="SignalP"/>
    </source>
</evidence>
<dbReference type="KEGG" id="nno:NONO_c22030"/>
<name>W5TIF1_9NOCA</name>
<evidence type="ECO:0000313" key="3">
    <source>
        <dbReference type="EMBL" id="AHH17001.1"/>
    </source>
</evidence>
<accession>W5TIF1</accession>
<reference evidence="3 4" key="1">
    <citation type="journal article" date="2014" name="Appl. Environ. Microbiol.">
        <title>Insights into the Microbial Degradation of Rubber and Gutta-Percha by Analysis of the Complete Genome of Nocardia nova SH22a.</title>
        <authorList>
            <person name="Luo Q."/>
            <person name="Hiessl S."/>
            <person name="Poehlein A."/>
            <person name="Daniel R."/>
            <person name="Steinbuchel A."/>
        </authorList>
    </citation>
    <scope>NUCLEOTIDE SEQUENCE [LARGE SCALE GENOMIC DNA]</scope>
    <source>
        <strain evidence="3">SH22a</strain>
    </source>
</reference>
<evidence type="ECO:0000256" key="1">
    <source>
        <dbReference type="SAM" id="MobiDB-lite"/>
    </source>
</evidence>
<keyword evidence="2" id="KW-0732">Signal</keyword>
<sequence>MSRTTAAVLICAAIASFGSLAAGPAAANPVIPSVQQGLGPNGCPAPPPADGRRLPPPNHNGPPPPGHLAPHRGPDGKPVPPTGTDGKPCPPPIGPDGKPLPPPPGA</sequence>
<organism evidence="3 4">
    <name type="scientific">Nocardia nova SH22a</name>
    <dbReference type="NCBI Taxonomy" id="1415166"/>
    <lineage>
        <taxon>Bacteria</taxon>
        <taxon>Bacillati</taxon>
        <taxon>Actinomycetota</taxon>
        <taxon>Actinomycetes</taxon>
        <taxon>Mycobacteriales</taxon>
        <taxon>Nocardiaceae</taxon>
        <taxon>Nocardia</taxon>
    </lineage>
</organism>
<gene>
    <name evidence="3" type="ORF">NONO_c22030</name>
</gene>
<feature type="chain" id="PRO_5039045485" evidence="2">
    <location>
        <begin position="22"/>
        <end position="106"/>
    </location>
</feature>
<dbReference type="eggNOG" id="ENOG5032CCK">
    <property type="taxonomic scope" value="Bacteria"/>
</dbReference>
<feature type="region of interest" description="Disordered" evidence="1">
    <location>
        <begin position="30"/>
        <end position="106"/>
    </location>
</feature>
<dbReference type="HOGENOM" id="CLU_2494768_0_0_11"/>
<feature type="signal peptide" evidence="2">
    <location>
        <begin position="1"/>
        <end position="21"/>
    </location>
</feature>
<dbReference type="AlphaFoldDB" id="W5TIF1"/>
<protein>
    <submittedName>
        <fullName evidence="3">Uncharacterized protein</fullName>
    </submittedName>
</protein>
<dbReference type="RefSeq" id="WP_025348482.1">
    <property type="nucleotide sequence ID" value="NZ_CP006850.1"/>
</dbReference>
<dbReference type="EMBL" id="CP006850">
    <property type="protein sequence ID" value="AHH17001.1"/>
    <property type="molecule type" value="Genomic_DNA"/>
</dbReference>
<feature type="compositionally biased region" description="Pro residues" evidence="1">
    <location>
        <begin position="88"/>
        <end position="106"/>
    </location>
</feature>